<dbReference type="InterPro" id="IPR029058">
    <property type="entry name" value="AB_hydrolase_fold"/>
</dbReference>
<organism evidence="1 2">
    <name type="scientific">Streptomyces hoynatensis</name>
    <dbReference type="NCBI Taxonomy" id="1141874"/>
    <lineage>
        <taxon>Bacteria</taxon>
        <taxon>Bacillati</taxon>
        <taxon>Actinomycetota</taxon>
        <taxon>Actinomycetes</taxon>
        <taxon>Kitasatosporales</taxon>
        <taxon>Streptomycetaceae</taxon>
        <taxon>Streptomyces</taxon>
    </lineage>
</organism>
<evidence type="ECO:0000313" key="1">
    <source>
        <dbReference type="EMBL" id="RKN37541.1"/>
    </source>
</evidence>
<dbReference type="AlphaFoldDB" id="A0A3A9YMT8"/>
<proteinExistence type="predicted"/>
<keyword evidence="2" id="KW-1185">Reference proteome</keyword>
<sequence length="143" mass="15331">MTTGNVARDLDRVRSALGERRISFLDISWGTWLGAVYRSEFPDRVERMFLDSVASPEFTLAAFDDGRADAAESRFARPAAWIASHDEAYGLGTSAAEVRAAVLGPIGAYDANPVRYTDLGRPVDGAVVASRIDRGCAGLPVAP</sequence>
<dbReference type="Proteomes" id="UP000272474">
    <property type="component" value="Unassembled WGS sequence"/>
</dbReference>
<protein>
    <submittedName>
        <fullName evidence="1">Alpha/beta fold hydrolase</fullName>
    </submittedName>
</protein>
<keyword evidence="1" id="KW-0378">Hydrolase</keyword>
<dbReference type="Gene3D" id="3.40.50.1820">
    <property type="entry name" value="alpha/beta hydrolase"/>
    <property type="match status" value="1"/>
</dbReference>
<dbReference type="OrthoDB" id="4447445at2"/>
<reference evidence="1 2" key="1">
    <citation type="journal article" date="2014" name="Int. J. Syst. Evol. Microbiol.">
        <title>Streptomyces hoynatensis sp. nov., isolated from deep marine sediment.</title>
        <authorList>
            <person name="Veyisoglu A."/>
            <person name="Sahin N."/>
        </authorList>
    </citation>
    <scope>NUCLEOTIDE SEQUENCE [LARGE SCALE GENOMIC DNA]</scope>
    <source>
        <strain evidence="1 2">KCTC 29097</strain>
    </source>
</reference>
<evidence type="ECO:0000313" key="2">
    <source>
        <dbReference type="Proteomes" id="UP000272474"/>
    </source>
</evidence>
<name>A0A3A9YMT8_9ACTN</name>
<dbReference type="GO" id="GO:0016787">
    <property type="term" value="F:hydrolase activity"/>
    <property type="evidence" value="ECO:0007669"/>
    <property type="project" value="UniProtKB-KW"/>
</dbReference>
<dbReference type="EMBL" id="RBAL01000024">
    <property type="protein sequence ID" value="RKN37541.1"/>
    <property type="molecule type" value="Genomic_DNA"/>
</dbReference>
<gene>
    <name evidence="1" type="ORF">D7294_27450</name>
</gene>
<accession>A0A3A9YMT8</accession>
<comment type="caution">
    <text evidence="1">The sequence shown here is derived from an EMBL/GenBank/DDBJ whole genome shotgun (WGS) entry which is preliminary data.</text>
</comment>
<dbReference type="SUPFAM" id="SSF53474">
    <property type="entry name" value="alpha/beta-Hydrolases"/>
    <property type="match status" value="1"/>
</dbReference>